<keyword evidence="2" id="KW-0812">Transmembrane</keyword>
<feature type="transmembrane region" description="Helical" evidence="2">
    <location>
        <begin position="214"/>
        <end position="237"/>
    </location>
</feature>
<reference evidence="3" key="1">
    <citation type="journal article" date="2019" name="MBio">
        <title>Virus Genomes from Deep Sea Sediments Expand the Ocean Megavirome and Support Independent Origins of Viral Gigantism.</title>
        <authorList>
            <person name="Backstrom D."/>
            <person name="Yutin N."/>
            <person name="Jorgensen S.L."/>
            <person name="Dharamshi J."/>
            <person name="Homa F."/>
            <person name="Zaremba-Niedwiedzka K."/>
            <person name="Spang A."/>
            <person name="Wolf Y.I."/>
            <person name="Koonin E.V."/>
            <person name="Ettema T.J."/>
        </authorList>
    </citation>
    <scope>NUCLEOTIDE SEQUENCE</scope>
</reference>
<proteinExistence type="predicted"/>
<keyword evidence="2" id="KW-1133">Transmembrane helix</keyword>
<evidence type="ECO:0008006" key="4">
    <source>
        <dbReference type="Google" id="ProtNLM"/>
    </source>
</evidence>
<organism evidence="3">
    <name type="scientific">Pithovirus LCPAC401</name>
    <dbReference type="NCBI Taxonomy" id="2506595"/>
    <lineage>
        <taxon>Viruses</taxon>
        <taxon>Pithoviruses</taxon>
    </lineage>
</organism>
<keyword evidence="2" id="KW-0472">Membrane</keyword>
<sequence>MMSTTYYGGKRNNTGIIYVVGGLGIFFLIIASGCLIGWYESSKIDGKFNEGNCHVNSSSLERDSLGCTCTCPYKVKDICDDDKKSVPIQSNYTVVMQACSDLSCGSCCKDKSCDIRHDGYRAVWNVMMIEKIDQDNCPESFRGSLKSGKECHNSNKRANGESFQSLSRDAEIEAEKERQKHKVGNTYTCYYNKNKCHDGNSRQEFRWTLRNTKAMYISFIFFFSMTGLCAVILFYIFCCVPFIEKTRRAIHNTKFIPEEPEDPAGMMPKDAPPEFGKEPPRYNSTKELLLVNKNV</sequence>
<protein>
    <recommendedName>
        <fullName evidence="4">Transmembrane protein</fullName>
    </recommendedName>
</protein>
<feature type="compositionally biased region" description="Basic and acidic residues" evidence="1">
    <location>
        <begin position="271"/>
        <end position="280"/>
    </location>
</feature>
<evidence type="ECO:0000256" key="2">
    <source>
        <dbReference type="SAM" id="Phobius"/>
    </source>
</evidence>
<feature type="region of interest" description="Disordered" evidence="1">
    <location>
        <begin position="259"/>
        <end position="281"/>
    </location>
</feature>
<evidence type="ECO:0000313" key="3">
    <source>
        <dbReference type="EMBL" id="QBK92552.1"/>
    </source>
</evidence>
<name>A0A481ZB42_9VIRU</name>
<gene>
    <name evidence="3" type="ORF">LCPAC401_01900</name>
</gene>
<feature type="transmembrane region" description="Helical" evidence="2">
    <location>
        <begin position="15"/>
        <end position="39"/>
    </location>
</feature>
<dbReference type="EMBL" id="MK500578">
    <property type="protein sequence ID" value="QBK92552.1"/>
    <property type="molecule type" value="Genomic_DNA"/>
</dbReference>
<evidence type="ECO:0000256" key="1">
    <source>
        <dbReference type="SAM" id="MobiDB-lite"/>
    </source>
</evidence>
<accession>A0A481ZB42</accession>